<feature type="transmembrane region" description="Helical" evidence="1">
    <location>
        <begin position="21"/>
        <end position="43"/>
    </location>
</feature>
<comment type="caution">
    <text evidence="2">The sequence shown here is derived from an EMBL/GenBank/DDBJ whole genome shotgun (WGS) entry which is preliminary data.</text>
</comment>
<sequence>MREEMLDQGRIIIRKKKYGGSTFSQALSTTLVCVFVSVCVPLSTSSQLAPPAGWITEPDDTCQRSACVEKAT</sequence>
<dbReference type="Proteomes" id="UP001153269">
    <property type="component" value="Unassembled WGS sequence"/>
</dbReference>
<evidence type="ECO:0000313" key="2">
    <source>
        <dbReference type="EMBL" id="CAB1432641.1"/>
    </source>
</evidence>
<protein>
    <submittedName>
        <fullName evidence="2">Uncharacterized protein</fullName>
    </submittedName>
</protein>
<organism evidence="2 3">
    <name type="scientific">Pleuronectes platessa</name>
    <name type="common">European plaice</name>
    <dbReference type="NCBI Taxonomy" id="8262"/>
    <lineage>
        <taxon>Eukaryota</taxon>
        <taxon>Metazoa</taxon>
        <taxon>Chordata</taxon>
        <taxon>Craniata</taxon>
        <taxon>Vertebrata</taxon>
        <taxon>Euteleostomi</taxon>
        <taxon>Actinopterygii</taxon>
        <taxon>Neopterygii</taxon>
        <taxon>Teleostei</taxon>
        <taxon>Neoteleostei</taxon>
        <taxon>Acanthomorphata</taxon>
        <taxon>Carangaria</taxon>
        <taxon>Pleuronectiformes</taxon>
        <taxon>Pleuronectoidei</taxon>
        <taxon>Pleuronectidae</taxon>
        <taxon>Pleuronectes</taxon>
    </lineage>
</organism>
<name>A0A9N7UM56_PLEPL</name>
<reference evidence="2" key="1">
    <citation type="submission" date="2020-03" db="EMBL/GenBank/DDBJ databases">
        <authorList>
            <person name="Weist P."/>
        </authorList>
    </citation>
    <scope>NUCLEOTIDE SEQUENCE</scope>
</reference>
<keyword evidence="1" id="KW-0472">Membrane</keyword>
<evidence type="ECO:0000256" key="1">
    <source>
        <dbReference type="SAM" id="Phobius"/>
    </source>
</evidence>
<dbReference type="EMBL" id="CADEAL010001458">
    <property type="protein sequence ID" value="CAB1432641.1"/>
    <property type="molecule type" value="Genomic_DNA"/>
</dbReference>
<keyword evidence="1" id="KW-0812">Transmembrane</keyword>
<dbReference type="AlphaFoldDB" id="A0A9N7UM56"/>
<proteinExistence type="predicted"/>
<keyword evidence="1" id="KW-1133">Transmembrane helix</keyword>
<evidence type="ECO:0000313" key="3">
    <source>
        <dbReference type="Proteomes" id="UP001153269"/>
    </source>
</evidence>
<gene>
    <name evidence="2" type="ORF">PLEPLA_LOCUS20724</name>
</gene>
<accession>A0A9N7UM56</accession>
<keyword evidence="3" id="KW-1185">Reference proteome</keyword>